<name>G9P9Z5_HYPAI</name>
<dbReference type="HOGENOM" id="CLU_1518065_0_0_1"/>
<accession>G9P9Z5</accession>
<dbReference type="AlphaFoldDB" id="G9P9Z5"/>
<sequence>MVIFCSRKTGILHLIPAGNTIFFFSETNWPLSDFCIHRSFFRRKIPVFLSKVNTIVETPLTNSTLTHQIGKSSHIFFVEYRFHRHSILGTHSTHFYLGIQHDRKTFYSLIYKPLGNFGRITNSFILDPPSNTKTSTGNFWGDQKAKRDITNQLSPGLLNHRELSRHRLSAQASTLGT</sequence>
<organism evidence="1 2">
    <name type="scientific">Hypocrea atroviridis (strain ATCC 20476 / IMI 206040)</name>
    <name type="common">Trichoderma atroviride</name>
    <dbReference type="NCBI Taxonomy" id="452589"/>
    <lineage>
        <taxon>Eukaryota</taxon>
        <taxon>Fungi</taxon>
        <taxon>Dikarya</taxon>
        <taxon>Ascomycota</taxon>
        <taxon>Pezizomycotina</taxon>
        <taxon>Sordariomycetes</taxon>
        <taxon>Hypocreomycetidae</taxon>
        <taxon>Hypocreales</taxon>
        <taxon>Hypocreaceae</taxon>
        <taxon>Trichoderma</taxon>
    </lineage>
</organism>
<comment type="caution">
    <text evidence="1">The sequence shown here is derived from an EMBL/GenBank/DDBJ whole genome shotgun (WGS) entry which is preliminary data.</text>
</comment>
<dbReference type="Proteomes" id="UP000005426">
    <property type="component" value="Unassembled WGS sequence"/>
</dbReference>
<proteinExistence type="predicted"/>
<evidence type="ECO:0000313" key="1">
    <source>
        <dbReference type="EMBL" id="EHK40466.1"/>
    </source>
</evidence>
<evidence type="ECO:0000313" key="2">
    <source>
        <dbReference type="Proteomes" id="UP000005426"/>
    </source>
</evidence>
<keyword evidence="2" id="KW-1185">Reference proteome</keyword>
<protein>
    <submittedName>
        <fullName evidence="1">Uncharacterized protein</fullName>
    </submittedName>
</protein>
<reference evidence="1 2" key="1">
    <citation type="journal article" date="2011" name="Genome Biol.">
        <title>Comparative genome sequence analysis underscores mycoparasitism as the ancestral life style of Trichoderma.</title>
        <authorList>
            <person name="Kubicek C.P."/>
            <person name="Herrera-Estrella A."/>
            <person name="Seidl-Seiboth V."/>
            <person name="Martinez D.A."/>
            <person name="Druzhinina I.S."/>
            <person name="Thon M."/>
            <person name="Zeilinger S."/>
            <person name="Casas-Flores S."/>
            <person name="Horwitz B.A."/>
            <person name="Mukherjee P.K."/>
            <person name="Mukherjee M."/>
            <person name="Kredics L."/>
            <person name="Alcaraz L.D."/>
            <person name="Aerts A."/>
            <person name="Antal Z."/>
            <person name="Atanasova L."/>
            <person name="Cervantes-Badillo M.G."/>
            <person name="Challacombe J."/>
            <person name="Chertkov O."/>
            <person name="McCluskey K."/>
            <person name="Coulpier F."/>
            <person name="Deshpande N."/>
            <person name="von Doehren H."/>
            <person name="Ebbole D.J."/>
            <person name="Esquivel-Naranjo E.U."/>
            <person name="Fekete E."/>
            <person name="Flipphi M."/>
            <person name="Glaser F."/>
            <person name="Gomez-Rodriguez E.Y."/>
            <person name="Gruber S."/>
            <person name="Han C."/>
            <person name="Henrissat B."/>
            <person name="Hermosa R."/>
            <person name="Hernandez-Onate M."/>
            <person name="Karaffa L."/>
            <person name="Kosti I."/>
            <person name="Le Crom S."/>
            <person name="Lindquist E."/>
            <person name="Lucas S."/>
            <person name="Luebeck M."/>
            <person name="Luebeck P.S."/>
            <person name="Margeot A."/>
            <person name="Metz B."/>
            <person name="Misra M."/>
            <person name="Nevalainen H."/>
            <person name="Omann M."/>
            <person name="Packer N."/>
            <person name="Perrone G."/>
            <person name="Uresti-Rivera E.E."/>
            <person name="Salamov A."/>
            <person name="Schmoll M."/>
            <person name="Seiboth B."/>
            <person name="Shapiro H."/>
            <person name="Sukno S."/>
            <person name="Tamayo-Ramos J.A."/>
            <person name="Tisch D."/>
            <person name="Wiest A."/>
            <person name="Wilkinson H.H."/>
            <person name="Zhang M."/>
            <person name="Coutinho P.M."/>
            <person name="Kenerley C.M."/>
            <person name="Monte E."/>
            <person name="Baker S.E."/>
            <person name="Grigoriev I.V."/>
        </authorList>
    </citation>
    <scope>NUCLEOTIDE SEQUENCE [LARGE SCALE GENOMIC DNA]</scope>
    <source>
        <strain evidence="2">ATCC 20476 / IMI 206040</strain>
    </source>
</reference>
<gene>
    <name evidence="1" type="ORF">TRIATDRAFT_260131</name>
</gene>
<dbReference type="EMBL" id="ABDG02000028">
    <property type="protein sequence ID" value="EHK40466.1"/>
    <property type="molecule type" value="Genomic_DNA"/>
</dbReference>